<gene>
    <name evidence="1" type="ORF">UFOVP46_114</name>
</gene>
<name>A0A6J5KUJ1_9CAUD</name>
<accession>A0A6J5KUJ1</accession>
<dbReference type="InterPro" id="IPR036086">
    <property type="entry name" value="ParB/Sulfiredoxin_sf"/>
</dbReference>
<dbReference type="EMBL" id="LR796174">
    <property type="protein sequence ID" value="CAB4123880.1"/>
    <property type="molecule type" value="Genomic_DNA"/>
</dbReference>
<protein>
    <submittedName>
        <fullName evidence="1">ParB/Sulfiredoxin</fullName>
    </submittedName>
</protein>
<reference evidence="1" key="1">
    <citation type="submission" date="2020-04" db="EMBL/GenBank/DDBJ databases">
        <authorList>
            <person name="Chiriac C."/>
            <person name="Salcher M."/>
            <person name="Ghai R."/>
            <person name="Kavagutti S V."/>
        </authorList>
    </citation>
    <scope>NUCLEOTIDE SEQUENCE</scope>
</reference>
<evidence type="ECO:0000313" key="1">
    <source>
        <dbReference type="EMBL" id="CAB4123880.1"/>
    </source>
</evidence>
<proteinExistence type="predicted"/>
<dbReference type="SUPFAM" id="SSF110849">
    <property type="entry name" value="ParB/Sulfiredoxin"/>
    <property type="match status" value="1"/>
</dbReference>
<dbReference type="Gene3D" id="3.90.1530.10">
    <property type="entry name" value="Conserved hypothetical protein from pyrococcus furiosus pfu- 392566-001, ParB domain"/>
    <property type="match status" value="1"/>
</dbReference>
<organism evidence="1">
    <name type="scientific">uncultured Caudovirales phage</name>
    <dbReference type="NCBI Taxonomy" id="2100421"/>
    <lineage>
        <taxon>Viruses</taxon>
        <taxon>Duplodnaviria</taxon>
        <taxon>Heunggongvirae</taxon>
        <taxon>Uroviricota</taxon>
        <taxon>Caudoviricetes</taxon>
        <taxon>Peduoviridae</taxon>
        <taxon>Maltschvirus</taxon>
        <taxon>Maltschvirus maltsch</taxon>
    </lineage>
</organism>
<dbReference type="CDD" id="cd16387">
    <property type="entry name" value="ParB_N_Srx"/>
    <property type="match status" value="1"/>
</dbReference>
<sequence length="105" mass="11576">MAHSLLSSAEFFKHESRLPAGVDMVADQKSPSKVEKVKIKDLTATQSSLDGKKVEEYSKGKKGAKPQLLKTEHGYDVIDGHHRIAGAEKAGEKTIKARVYTRDQI</sequence>